<protein>
    <submittedName>
        <fullName evidence="2">WD domain, G-beta repeat</fullName>
    </submittedName>
</protein>
<proteinExistence type="predicted"/>
<dbReference type="SUPFAM" id="SSF50969">
    <property type="entry name" value="YVTN repeat-like/Quinoprotein amine dehydrogenase"/>
    <property type="match status" value="1"/>
</dbReference>
<dbReference type="PANTHER" id="PTHR19879">
    <property type="entry name" value="TRANSCRIPTION INITIATION FACTOR TFIID"/>
    <property type="match status" value="1"/>
</dbReference>
<evidence type="ECO:0000256" key="1">
    <source>
        <dbReference type="PROSITE-ProRule" id="PRU00221"/>
    </source>
</evidence>
<dbReference type="InterPro" id="IPR001680">
    <property type="entry name" value="WD40_rpt"/>
</dbReference>
<name>A0A518H6Y5_9BACT</name>
<dbReference type="RefSeq" id="WP_145273140.1">
    <property type="nucleotide sequence ID" value="NZ_CP036426.1"/>
</dbReference>
<keyword evidence="1" id="KW-0853">WD repeat</keyword>
<dbReference type="PANTHER" id="PTHR19879:SF9">
    <property type="entry name" value="TRANSCRIPTION INITIATION FACTOR TFIID SUBUNIT 5"/>
    <property type="match status" value="1"/>
</dbReference>
<reference evidence="2 3" key="1">
    <citation type="submission" date="2019-02" db="EMBL/GenBank/DDBJ databases">
        <title>Deep-cultivation of Planctomycetes and their phenomic and genomic characterization uncovers novel biology.</title>
        <authorList>
            <person name="Wiegand S."/>
            <person name="Jogler M."/>
            <person name="Boedeker C."/>
            <person name="Pinto D."/>
            <person name="Vollmers J."/>
            <person name="Rivas-Marin E."/>
            <person name="Kohn T."/>
            <person name="Peeters S.H."/>
            <person name="Heuer A."/>
            <person name="Rast P."/>
            <person name="Oberbeckmann S."/>
            <person name="Bunk B."/>
            <person name="Jeske O."/>
            <person name="Meyerdierks A."/>
            <person name="Storesund J.E."/>
            <person name="Kallscheuer N."/>
            <person name="Luecker S."/>
            <person name="Lage O.M."/>
            <person name="Pohl T."/>
            <person name="Merkel B.J."/>
            <person name="Hornburger P."/>
            <person name="Mueller R.-W."/>
            <person name="Bruemmer F."/>
            <person name="Labrenz M."/>
            <person name="Spormann A.M."/>
            <person name="Op den Camp H."/>
            <person name="Overmann J."/>
            <person name="Amann R."/>
            <person name="Jetten M.S.M."/>
            <person name="Mascher T."/>
            <person name="Medema M.H."/>
            <person name="Devos D.P."/>
            <person name="Kaster A.-K."/>
            <person name="Ovreas L."/>
            <person name="Rohde M."/>
            <person name="Galperin M.Y."/>
            <person name="Jogler C."/>
        </authorList>
    </citation>
    <scope>NUCLEOTIDE SEQUENCE [LARGE SCALE GENOMIC DNA]</scope>
    <source>
        <strain evidence="2 3">ElP</strain>
    </source>
</reference>
<dbReference type="PROSITE" id="PS50082">
    <property type="entry name" value="WD_REPEATS_2"/>
    <property type="match status" value="1"/>
</dbReference>
<dbReference type="Gene3D" id="2.130.10.10">
    <property type="entry name" value="YVTN repeat-like/Quinoprotein amine dehydrogenase"/>
    <property type="match status" value="2"/>
</dbReference>
<feature type="repeat" description="WD" evidence="1">
    <location>
        <begin position="347"/>
        <end position="388"/>
    </location>
</feature>
<dbReference type="Pfam" id="PF00400">
    <property type="entry name" value="WD40"/>
    <property type="match status" value="2"/>
</dbReference>
<dbReference type="PROSITE" id="PS50294">
    <property type="entry name" value="WD_REPEATS_REGION"/>
    <property type="match status" value="1"/>
</dbReference>
<keyword evidence="3" id="KW-1185">Reference proteome</keyword>
<dbReference type="EMBL" id="CP036426">
    <property type="protein sequence ID" value="QDV36608.1"/>
    <property type="molecule type" value="Genomic_DNA"/>
</dbReference>
<sequence length="392" mass="40734">MNYENPPPPDPGTRVTSRGPLRALGVVVVMVGCGQSVDPEVATGPLPELSSMKVELGTQRSTEPIETTNPAIRLALPTAPQPTGMAFSPDGSLLASGDGRGVVLWDLESGAARVTLKGQALPVTGVAFRPDGSRLATLGFQFDPFASVVALWDPADGSKQGVAVESSRQISSMGFLPGGEAILVGLPGEEGGGGMPGLLALDGGSVEDLPIQLLSQVTLMDVSPDGTRAALGAWTTINYQDRGELVIVDLTSRAEQARPDLRIGRFNDLAYAPDGTELLASYQDQGSNWGLRALDPESGEVLETIGSVPEEVTALAYSPDSTRVAIGGPHGAVRILDRESGAVVEAPAFHDRAIEHLAFSPDGKSLASCGAERQIALWDLDALEGAPTRAAD</sequence>
<dbReference type="InterPro" id="IPR015943">
    <property type="entry name" value="WD40/YVTN_repeat-like_dom_sf"/>
</dbReference>
<dbReference type="SMART" id="SM00320">
    <property type="entry name" value="WD40"/>
    <property type="match status" value="4"/>
</dbReference>
<organism evidence="2 3">
    <name type="scientific">Tautonia plasticadhaerens</name>
    <dbReference type="NCBI Taxonomy" id="2527974"/>
    <lineage>
        <taxon>Bacteria</taxon>
        <taxon>Pseudomonadati</taxon>
        <taxon>Planctomycetota</taxon>
        <taxon>Planctomycetia</taxon>
        <taxon>Isosphaerales</taxon>
        <taxon>Isosphaeraceae</taxon>
        <taxon>Tautonia</taxon>
    </lineage>
</organism>
<accession>A0A518H6Y5</accession>
<dbReference type="AlphaFoldDB" id="A0A518H6Y5"/>
<evidence type="ECO:0000313" key="3">
    <source>
        <dbReference type="Proteomes" id="UP000317835"/>
    </source>
</evidence>
<dbReference type="OrthoDB" id="277950at2"/>
<evidence type="ECO:0000313" key="2">
    <source>
        <dbReference type="EMBL" id="QDV36608.1"/>
    </source>
</evidence>
<dbReference type="Proteomes" id="UP000317835">
    <property type="component" value="Chromosome"/>
</dbReference>
<dbReference type="InterPro" id="IPR011044">
    <property type="entry name" value="Quino_amine_DH_bsu"/>
</dbReference>
<gene>
    <name evidence="2" type="ORF">ElP_45360</name>
</gene>
<dbReference type="KEGG" id="tpla:ElP_45360"/>